<dbReference type="Proteomes" id="UP000215244">
    <property type="component" value="Chromosome"/>
</dbReference>
<sequence length="119" mass="13897">MTKEKGLETVLVLALVSLLVYVKFDLDWLLYVVFILLAIGILSKKLTLLIGKAWFTFSQYFGMVMNYLIMALIFYIVLTPLSFFQKLLGKNQILKKGTSESYFHHRNHTFSLKDIQKPW</sequence>
<dbReference type="EMBL" id="CP022957">
    <property type="protein sequence ID" value="ASV32417.1"/>
    <property type="molecule type" value="Genomic_DNA"/>
</dbReference>
<organism evidence="1 2">
    <name type="scientific">Maribacter cobaltidurans</name>
    <dbReference type="NCBI Taxonomy" id="1178778"/>
    <lineage>
        <taxon>Bacteria</taxon>
        <taxon>Pseudomonadati</taxon>
        <taxon>Bacteroidota</taxon>
        <taxon>Flavobacteriia</taxon>
        <taxon>Flavobacteriales</taxon>
        <taxon>Flavobacteriaceae</taxon>
        <taxon>Maribacter</taxon>
    </lineage>
</organism>
<keyword evidence="2" id="KW-1185">Reference proteome</keyword>
<dbReference type="KEGG" id="marb:CJ263_20475"/>
<dbReference type="RefSeq" id="WP_094998969.1">
    <property type="nucleotide sequence ID" value="NZ_BMJL01000001.1"/>
</dbReference>
<proteinExistence type="predicted"/>
<dbReference type="AlphaFoldDB" id="A0A223VAX2"/>
<dbReference type="OrthoDB" id="1443797at2"/>
<protein>
    <submittedName>
        <fullName evidence="1">Uncharacterized protein</fullName>
    </submittedName>
</protein>
<reference evidence="1 2" key="1">
    <citation type="submission" date="2017-08" db="EMBL/GenBank/DDBJ databases">
        <title>The complete genome sequence of Maribacter sp. B1, isolated from deep-sea sediment.</title>
        <authorList>
            <person name="Wu Y.-H."/>
            <person name="Cheng H."/>
            <person name="Xu X.-W."/>
        </authorList>
    </citation>
    <scope>NUCLEOTIDE SEQUENCE [LARGE SCALE GENOMIC DNA]</scope>
    <source>
        <strain evidence="1 2">B1</strain>
    </source>
</reference>
<gene>
    <name evidence="1" type="ORF">CJ263_20475</name>
</gene>
<accession>A0A223VAX2</accession>
<name>A0A223VAX2_9FLAO</name>
<evidence type="ECO:0000313" key="1">
    <source>
        <dbReference type="EMBL" id="ASV32417.1"/>
    </source>
</evidence>
<evidence type="ECO:0000313" key="2">
    <source>
        <dbReference type="Proteomes" id="UP000215244"/>
    </source>
</evidence>